<keyword evidence="6" id="KW-0812">Transmembrane</keyword>
<dbReference type="PROSITE" id="PS51352">
    <property type="entry name" value="THIOREDOXIN_2"/>
    <property type="match status" value="1"/>
</dbReference>
<dbReference type="Proteomes" id="UP001501138">
    <property type="component" value="Unassembled WGS sequence"/>
</dbReference>
<dbReference type="PANTHER" id="PTHR13887">
    <property type="entry name" value="GLUTATHIONE S-TRANSFERASE KAPPA"/>
    <property type="match status" value="1"/>
</dbReference>
<evidence type="ECO:0000256" key="1">
    <source>
        <dbReference type="ARBA" id="ARBA00005791"/>
    </source>
</evidence>
<dbReference type="RefSeq" id="WP_344250532.1">
    <property type="nucleotide sequence ID" value="NZ_BAAAPM010000009.1"/>
</dbReference>
<evidence type="ECO:0000256" key="2">
    <source>
        <dbReference type="ARBA" id="ARBA00022729"/>
    </source>
</evidence>
<accession>A0ABN2JVT1</accession>
<keyword evidence="6" id="KW-1133">Transmembrane helix</keyword>
<comment type="caution">
    <text evidence="8">The sequence shown here is derived from an EMBL/GenBank/DDBJ whole genome shotgun (WGS) entry which is preliminary data.</text>
</comment>
<organism evidence="8 9">
    <name type="scientific">Isoptericola hypogeus</name>
    <dbReference type="NCBI Taxonomy" id="300179"/>
    <lineage>
        <taxon>Bacteria</taxon>
        <taxon>Bacillati</taxon>
        <taxon>Actinomycetota</taxon>
        <taxon>Actinomycetes</taxon>
        <taxon>Micrococcales</taxon>
        <taxon>Promicromonosporaceae</taxon>
        <taxon>Isoptericola</taxon>
    </lineage>
</organism>
<evidence type="ECO:0000256" key="4">
    <source>
        <dbReference type="ARBA" id="ARBA00023157"/>
    </source>
</evidence>
<evidence type="ECO:0000256" key="3">
    <source>
        <dbReference type="ARBA" id="ARBA00023002"/>
    </source>
</evidence>
<feature type="domain" description="Thioredoxin" evidence="7">
    <location>
        <begin position="32"/>
        <end position="218"/>
    </location>
</feature>
<dbReference type="InterPro" id="IPR036249">
    <property type="entry name" value="Thioredoxin-like_sf"/>
</dbReference>
<reference evidence="8 9" key="1">
    <citation type="journal article" date="2019" name="Int. J. Syst. Evol. Microbiol.">
        <title>The Global Catalogue of Microorganisms (GCM) 10K type strain sequencing project: providing services to taxonomists for standard genome sequencing and annotation.</title>
        <authorList>
            <consortium name="The Broad Institute Genomics Platform"/>
            <consortium name="The Broad Institute Genome Sequencing Center for Infectious Disease"/>
            <person name="Wu L."/>
            <person name="Ma J."/>
        </authorList>
    </citation>
    <scope>NUCLEOTIDE SEQUENCE [LARGE SCALE GENOMIC DNA]</scope>
    <source>
        <strain evidence="8 9">JCM 15589</strain>
    </source>
</reference>
<keyword evidence="3" id="KW-0560">Oxidoreductase</keyword>
<evidence type="ECO:0000256" key="5">
    <source>
        <dbReference type="ARBA" id="ARBA00023284"/>
    </source>
</evidence>
<evidence type="ECO:0000256" key="6">
    <source>
        <dbReference type="SAM" id="Phobius"/>
    </source>
</evidence>
<evidence type="ECO:0000313" key="8">
    <source>
        <dbReference type="EMBL" id="GAA1739847.1"/>
    </source>
</evidence>
<dbReference type="SUPFAM" id="SSF52833">
    <property type="entry name" value="Thioredoxin-like"/>
    <property type="match status" value="1"/>
</dbReference>
<comment type="similarity">
    <text evidence="1">Belongs to the thioredoxin family. DsbA subfamily.</text>
</comment>
<evidence type="ECO:0000313" key="9">
    <source>
        <dbReference type="Proteomes" id="UP001501138"/>
    </source>
</evidence>
<gene>
    <name evidence="8" type="ORF">GCM10009809_39200</name>
</gene>
<keyword evidence="5" id="KW-0676">Redox-active center</keyword>
<dbReference type="PANTHER" id="PTHR13887:SF14">
    <property type="entry name" value="DISULFIDE BOND FORMATION PROTEIN D"/>
    <property type="match status" value="1"/>
</dbReference>
<dbReference type="EMBL" id="BAAAPM010000009">
    <property type="protein sequence ID" value="GAA1739847.1"/>
    <property type="molecule type" value="Genomic_DNA"/>
</dbReference>
<name>A0ABN2JVT1_9MICO</name>
<protein>
    <recommendedName>
        <fullName evidence="7">Thioredoxin domain-containing protein</fullName>
    </recommendedName>
</protein>
<proteinExistence type="inferred from homology"/>
<dbReference type="Pfam" id="PF13462">
    <property type="entry name" value="Thioredoxin_4"/>
    <property type="match status" value="1"/>
</dbReference>
<evidence type="ECO:0000259" key="7">
    <source>
        <dbReference type="PROSITE" id="PS51352"/>
    </source>
</evidence>
<sequence length="219" mass="23887">MTTRRVLQSVLVIAVIAVIGLIVWIVGSRSSADPVAGASGADAPAVVNDETHIVNQAQDEKAVLVEFLDFECEACRAFYPAVEEVRATQGDELTLAIRYFPIPSHANSTNAAVAVEAAARQGQLEAMYQRMYETQAEWGEQRDSQAHVFRGFAQDMGLDMEQYEADVADPEVAARVQRDFDAGRALGVQGTPTFFLDGKRLEVSSPEELVQVVQEALAR</sequence>
<keyword evidence="9" id="KW-1185">Reference proteome</keyword>
<dbReference type="Gene3D" id="3.40.30.10">
    <property type="entry name" value="Glutaredoxin"/>
    <property type="match status" value="1"/>
</dbReference>
<keyword evidence="6" id="KW-0472">Membrane</keyword>
<dbReference type="InterPro" id="IPR013766">
    <property type="entry name" value="Thioredoxin_domain"/>
</dbReference>
<feature type="transmembrane region" description="Helical" evidence="6">
    <location>
        <begin position="6"/>
        <end position="26"/>
    </location>
</feature>
<keyword evidence="4" id="KW-1015">Disulfide bond</keyword>
<dbReference type="InterPro" id="IPR012336">
    <property type="entry name" value="Thioredoxin-like_fold"/>
</dbReference>
<keyword evidence="2" id="KW-0732">Signal</keyword>